<dbReference type="Pfam" id="PF10040">
    <property type="entry name" value="CRISPR_Cas6"/>
    <property type="match status" value="1"/>
</dbReference>
<dbReference type="GO" id="GO:0051607">
    <property type="term" value="P:defense response to virus"/>
    <property type="evidence" value="ECO:0007669"/>
    <property type="project" value="UniProtKB-KW"/>
</dbReference>
<dbReference type="Proteomes" id="UP000271624">
    <property type="component" value="Unassembled WGS sequence"/>
</dbReference>
<dbReference type="InterPro" id="IPR010156">
    <property type="entry name" value="CRISPR-assoc_prot_Cas6"/>
</dbReference>
<dbReference type="CDD" id="cd21141">
    <property type="entry name" value="Cas6_III-like"/>
    <property type="match status" value="1"/>
</dbReference>
<dbReference type="NCBIfam" id="TIGR01877">
    <property type="entry name" value="cas_cas6"/>
    <property type="match status" value="1"/>
</dbReference>
<keyword evidence="1" id="KW-0540">Nuclease</keyword>
<evidence type="ECO:0000256" key="3">
    <source>
        <dbReference type="ARBA" id="ARBA00022801"/>
    </source>
</evidence>
<keyword evidence="8" id="KW-1185">Reference proteome</keyword>
<feature type="domain" description="CRISPR-associated protein Cas6 C-terminal" evidence="5">
    <location>
        <begin position="162"/>
        <end position="282"/>
    </location>
</feature>
<keyword evidence="2" id="KW-0255">Endonuclease</keyword>
<feature type="domain" description="CRISPR-associated protein Cas6-like N-terminal" evidence="6">
    <location>
        <begin position="28"/>
        <end position="119"/>
    </location>
</feature>
<evidence type="ECO:0000256" key="2">
    <source>
        <dbReference type="ARBA" id="ARBA00022759"/>
    </source>
</evidence>
<dbReference type="AlphaFoldDB" id="A0A433UZB8"/>
<accession>A0A433UZB8</accession>
<dbReference type="InterPro" id="IPR045648">
    <property type="entry name" value="CRISPR-assoc_Cas6-like_N"/>
</dbReference>
<gene>
    <name evidence="7" type="ORF">DSM106972_078490</name>
</gene>
<comment type="caution">
    <text evidence="7">The sequence shown here is derived from an EMBL/GenBank/DDBJ whole genome shotgun (WGS) entry which is preliminary data.</text>
</comment>
<dbReference type="Pfam" id="PF19308">
    <property type="entry name" value="CRISPR_Cas6_N"/>
    <property type="match status" value="1"/>
</dbReference>
<dbReference type="InterPro" id="IPR045747">
    <property type="entry name" value="CRISPR-assoc_prot_Cas6_N_sf"/>
</dbReference>
<sequence length="374" mass="42644">MHHIVPRVIAKPKRKTPIWSKKTEIVSLAFDLIASKDAILYPQYTTGLHAWFLDQVRSIDPDLSAYLHDGQSEKAFTISNLEGNLIVSGQHLHAIANQSYRWYVTGLSKELVQCLEIWLKQLPSTIALRHCPLVIQNCELALPATTYRELYNAELINQTIKLSFVTPTSFRRRSHHFPLPVPSTVFQSYLRRWNNFSGMEFDSTEFSDWVENNVTINRHRIASEKVAAGKRGMVTGFTGMVEFGLSSKREPNPEFEKLYYALYRLAPYCGTGHKTTFGLGQTRACWIEEETIEAPSLQTILAQRIEELTEKFRIQRKRTGGERADLIAEKWATILARRELGESIIAIAEDLEIPYETAKSYLKLARRAINVGAG</sequence>
<reference evidence="7" key="2">
    <citation type="journal article" date="2019" name="Genome Biol. Evol.">
        <title>Day and night: Metabolic profiles and evolutionary relationships of six axenic non-marine cyanobacteria.</title>
        <authorList>
            <person name="Will S.E."/>
            <person name="Henke P."/>
            <person name="Boedeker C."/>
            <person name="Huang S."/>
            <person name="Brinkmann H."/>
            <person name="Rohde M."/>
            <person name="Jarek M."/>
            <person name="Friedl T."/>
            <person name="Seufert S."/>
            <person name="Schumacher M."/>
            <person name="Overmann J."/>
            <person name="Neumann-Schaal M."/>
            <person name="Petersen J."/>
        </authorList>
    </citation>
    <scope>NUCLEOTIDE SEQUENCE [LARGE SCALE GENOMIC DNA]</scope>
    <source>
        <strain evidence="7">PCC 7102</strain>
    </source>
</reference>
<dbReference type="Gene3D" id="3.30.70.1890">
    <property type="match status" value="1"/>
</dbReference>
<evidence type="ECO:0000256" key="4">
    <source>
        <dbReference type="ARBA" id="ARBA00023118"/>
    </source>
</evidence>
<dbReference type="GO" id="GO:0004519">
    <property type="term" value="F:endonuclease activity"/>
    <property type="evidence" value="ECO:0007669"/>
    <property type="project" value="UniProtKB-KW"/>
</dbReference>
<dbReference type="GO" id="GO:0016788">
    <property type="term" value="F:hydrolase activity, acting on ester bonds"/>
    <property type="evidence" value="ECO:0007669"/>
    <property type="project" value="InterPro"/>
</dbReference>
<name>A0A433UZB8_9CYAN</name>
<evidence type="ECO:0000259" key="6">
    <source>
        <dbReference type="Pfam" id="PF19308"/>
    </source>
</evidence>
<evidence type="ECO:0000259" key="5">
    <source>
        <dbReference type="Pfam" id="PF10040"/>
    </source>
</evidence>
<proteinExistence type="predicted"/>
<dbReference type="EMBL" id="RSCL01000027">
    <property type="protein sequence ID" value="RUS99147.1"/>
    <property type="molecule type" value="Genomic_DNA"/>
</dbReference>
<dbReference type="InterPro" id="IPR019267">
    <property type="entry name" value="CRISPR-assoc_Cas6_C"/>
</dbReference>
<dbReference type="Gene3D" id="3.30.70.1900">
    <property type="match status" value="1"/>
</dbReference>
<keyword evidence="4" id="KW-0051">Antiviral defense</keyword>
<evidence type="ECO:0000313" key="7">
    <source>
        <dbReference type="EMBL" id="RUS99147.1"/>
    </source>
</evidence>
<evidence type="ECO:0000313" key="8">
    <source>
        <dbReference type="Proteomes" id="UP000271624"/>
    </source>
</evidence>
<reference evidence="7" key="1">
    <citation type="submission" date="2018-12" db="EMBL/GenBank/DDBJ databases">
        <authorList>
            <person name="Will S."/>
            <person name="Neumann-Schaal M."/>
            <person name="Henke P."/>
        </authorList>
    </citation>
    <scope>NUCLEOTIDE SEQUENCE</scope>
    <source>
        <strain evidence="7">PCC 7102</strain>
    </source>
</reference>
<organism evidence="7 8">
    <name type="scientific">Dulcicalothrix desertica PCC 7102</name>
    <dbReference type="NCBI Taxonomy" id="232991"/>
    <lineage>
        <taxon>Bacteria</taxon>
        <taxon>Bacillati</taxon>
        <taxon>Cyanobacteriota</taxon>
        <taxon>Cyanophyceae</taxon>
        <taxon>Nostocales</taxon>
        <taxon>Calotrichaceae</taxon>
        <taxon>Dulcicalothrix</taxon>
    </lineage>
</organism>
<keyword evidence="3" id="KW-0378">Hydrolase</keyword>
<evidence type="ECO:0000256" key="1">
    <source>
        <dbReference type="ARBA" id="ARBA00022722"/>
    </source>
</evidence>
<protein>
    <submittedName>
        <fullName evidence="7">Uncharacterized protein</fullName>
    </submittedName>
</protein>